<organism evidence="1 2">
    <name type="scientific">Trypanosoma conorhini</name>
    <dbReference type="NCBI Taxonomy" id="83891"/>
    <lineage>
        <taxon>Eukaryota</taxon>
        <taxon>Discoba</taxon>
        <taxon>Euglenozoa</taxon>
        <taxon>Kinetoplastea</taxon>
        <taxon>Metakinetoplastina</taxon>
        <taxon>Trypanosomatida</taxon>
        <taxon>Trypanosomatidae</taxon>
        <taxon>Trypanosoma</taxon>
    </lineage>
</organism>
<dbReference type="RefSeq" id="XP_029227904.1">
    <property type="nucleotide sequence ID" value="XM_029371949.1"/>
</dbReference>
<proteinExistence type="predicted"/>
<keyword evidence="2" id="KW-1185">Reference proteome</keyword>
<gene>
    <name evidence="1" type="ORF">Tco025E_05046</name>
</gene>
<accession>A0A422PGB1</accession>
<protein>
    <submittedName>
        <fullName evidence="1">Uncharacterized protein</fullName>
    </submittedName>
</protein>
<sequence length="105" mass="11425">MHTRIGATDGKRFRAWEAEQTTDGAGPVVRQNKLGRPQFLRAKFGSVRLRGEASAPESPRTQAVSEPRRSFACHALPLSRNLPTWAPGDEGLRDGAGTLCTIRAV</sequence>
<dbReference type="EMBL" id="MKKU01000284">
    <property type="protein sequence ID" value="RNF16755.1"/>
    <property type="molecule type" value="Genomic_DNA"/>
</dbReference>
<evidence type="ECO:0000313" key="1">
    <source>
        <dbReference type="EMBL" id="RNF16755.1"/>
    </source>
</evidence>
<dbReference type="GeneID" id="40318657"/>
<evidence type="ECO:0000313" key="2">
    <source>
        <dbReference type="Proteomes" id="UP000284403"/>
    </source>
</evidence>
<reference evidence="1 2" key="1">
    <citation type="journal article" date="2018" name="BMC Genomics">
        <title>Genomic comparison of Trypanosoma conorhini and Trypanosoma rangeli to Trypanosoma cruzi strains of high and low virulence.</title>
        <authorList>
            <person name="Bradwell K.R."/>
            <person name="Koparde V.N."/>
            <person name="Matveyev A.V."/>
            <person name="Serrano M.G."/>
            <person name="Alves J.M."/>
            <person name="Parikh H."/>
            <person name="Huang B."/>
            <person name="Lee V."/>
            <person name="Espinosa-Alvarez O."/>
            <person name="Ortiz P.A."/>
            <person name="Costa-Martins A.G."/>
            <person name="Teixeira M.M."/>
            <person name="Buck G.A."/>
        </authorList>
    </citation>
    <scope>NUCLEOTIDE SEQUENCE [LARGE SCALE GENOMIC DNA]</scope>
    <source>
        <strain evidence="1 2">025E</strain>
    </source>
</reference>
<dbReference type="Proteomes" id="UP000284403">
    <property type="component" value="Unassembled WGS sequence"/>
</dbReference>
<comment type="caution">
    <text evidence="1">The sequence shown here is derived from an EMBL/GenBank/DDBJ whole genome shotgun (WGS) entry which is preliminary data.</text>
</comment>
<dbReference type="AlphaFoldDB" id="A0A422PGB1"/>
<name>A0A422PGB1_9TRYP</name>